<name>A0ABD7EQX7_AERJA</name>
<keyword evidence="1" id="KW-0540">Nuclease</keyword>
<dbReference type="GO" id="GO:0004519">
    <property type="term" value="F:endonuclease activity"/>
    <property type="evidence" value="ECO:0007669"/>
    <property type="project" value="UniProtKB-KW"/>
</dbReference>
<dbReference type="InterPro" id="IPR019070">
    <property type="entry name" value="Restrct_endonuc_II_SinI"/>
</dbReference>
<dbReference type="EMBL" id="CP053881">
    <property type="protein sequence ID" value="QWL63542.1"/>
    <property type="molecule type" value="Genomic_DNA"/>
</dbReference>
<dbReference type="AlphaFoldDB" id="A0ABD7EQX7"/>
<sequence>MYDLNEARQIIQRELPEEPNLHSLASSFATIIEFLNEFPDYLSWKGKTRPNLEKLADKYISGYLHTDLPAKPGTIPDQMVSVIMNQFYEYEEAQLEFIKVSHQHSMCAENCVGALLERYISSYATDWSWCCGNFVKAIDFLQKDNNGEWHLLQIKNRDNTENSSSSAIRKGTEIAKWFRTFSKTGATNWDNLPPSLQHHGLSEQGFVDFVINYIRINN</sequence>
<proteinExistence type="predicted"/>
<accession>A0ABD7EQX7</accession>
<organism evidence="1 2">
    <name type="scientific">Aeromonas jandaei</name>
    <dbReference type="NCBI Taxonomy" id="650"/>
    <lineage>
        <taxon>Bacteria</taxon>
        <taxon>Pseudomonadati</taxon>
        <taxon>Pseudomonadota</taxon>
        <taxon>Gammaproteobacteria</taxon>
        <taxon>Aeromonadales</taxon>
        <taxon>Aeromonadaceae</taxon>
        <taxon>Aeromonas</taxon>
    </lineage>
</organism>
<evidence type="ECO:0000313" key="2">
    <source>
        <dbReference type="Proteomes" id="UP000679312"/>
    </source>
</evidence>
<dbReference type="Proteomes" id="UP000679312">
    <property type="component" value="Chromosome"/>
</dbReference>
<gene>
    <name evidence="1" type="ORF">HQ399_15410</name>
</gene>
<keyword evidence="1" id="KW-0255">Endonuclease</keyword>
<protein>
    <submittedName>
        <fullName evidence="1">SinI family restriction endonuclease</fullName>
    </submittedName>
</protein>
<reference evidence="1 2" key="1">
    <citation type="journal article" date="2021" name="Front. Microbiol.">
        <title>Prevalence and Genetic Analysis of Chromosomal mcr-3/7 in Aeromonas From U.S. Animal-Derived Samples.</title>
        <authorList>
            <person name="Wang Y."/>
            <person name="Hou N."/>
            <person name="Rasooly R."/>
            <person name="Gu Y."/>
            <person name="He X."/>
        </authorList>
    </citation>
    <scope>NUCLEOTIDE SEQUENCE [LARGE SCALE GENOMIC DNA]</scope>
    <source>
        <strain evidence="1 2">4608</strain>
    </source>
</reference>
<dbReference type="RefSeq" id="WP_215801615.1">
    <property type="nucleotide sequence ID" value="NZ_CP053881.1"/>
</dbReference>
<keyword evidence="1" id="KW-0378">Hydrolase</keyword>
<evidence type="ECO:0000313" key="1">
    <source>
        <dbReference type="EMBL" id="QWL63542.1"/>
    </source>
</evidence>
<dbReference type="Pfam" id="PF09570">
    <property type="entry name" value="RE_SinI"/>
    <property type="match status" value="1"/>
</dbReference>